<feature type="transmembrane region" description="Helical" evidence="2">
    <location>
        <begin position="329"/>
        <end position="346"/>
    </location>
</feature>
<feature type="transmembrane region" description="Helical" evidence="2">
    <location>
        <begin position="298"/>
        <end position="317"/>
    </location>
</feature>
<dbReference type="PANTHER" id="PTHR23526">
    <property type="entry name" value="INTEGRAL MEMBRANE TRANSPORT PROTEIN-RELATED"/>
    <property type="match status" value="1"/>
</dbReference>
<keyword evidence="2" id="KW-0812">Transmembrane</keyword>
<accession>A0A1G8PM78</accession>
<dbReference type="SUPFAM" id="SSF103473">
    <property type="entry name" value="MFS general substrate transporter"/>
    <property type="match status" value="2"/>
</dbReference>
<dbReference type="AlphaFoldDB" id="A0A1G8PM78"/>
<evidence type="ECO:0000313" key="3">
    <source>
        <dbReference type="EMBL" id="SDI93641.1"/>
    </source>
</evidence>
<dbReference type="Proteomes" id="UP000183255">
    <property type="component" value="Unassembled WGS sequence"/>
</dbReference>
<feature type="transmembrane region" description="Helical" evidence="2">
    <location>
        <begin position="174"/>
        <end position="194"/>
    </location>
</feature>
<dbReference type="Pfam" id="PF07690">
    <property type="entry name" value="MFS_1"/>
    <property type="match status" value="1"/>
</dbReference>
<evidence type="ECO:0000256" key="1">
    <source>
        <dbReference type="ARBA" id="ARBA00004651"/>
    </source>
</evidence>
<reference evidence="3 4" key="1">
    <citation type="submission" date="2016-10" db="EMBL/GenBank/DDBJ databases">
        <authorList>
            <person name="de Groot N.N."/>
        </authorList>
    </citation>
    <scope>NUCLEOTIDE SEQUENCE [LARGE SCALE GENOMIC DNA]</scope>
    <source>
        <strain evidence="3 4">CGMCC 1.5058</strain>
    </source>
</reference>
<keyword evidence="2" id="KW-0472">Membrane</keyword>
<dbReference type="InterPro" id="IPR036259">
    <property type="entry name" value="MFS_trans_sf"/>
</dbReference>
<proteinExistence type="predicted"/>
<protein>
    <submittedName>
        <fullName evidence="3">Major Facilitator Superfamily protein</fullName>
    </submittedName>
</protein>
<dbReference type="PANTHER" id="PTHR23526:SF2">
    <property type="entry name" value="MAJOR FACILITATOR SUPERFAMILY (MFS) PROFILE DOMAIN-CONTAINING PROTEIN"/>
    <property type="match status" value="1"/>
</dbReference>
<gene>
    <name evidence="3" type="ORF">SAMN05421804_105150</name>
</gene>
<feature type="transmembrane region" description="Helical" evidence="2">
    <location>
        <begin position="20"/>
        <end position="37"/>
    </location>
</feature>
<dbReference type="RefSeq" id="WP_031576472.1">
    <property type="nucleotide sequence ID" value="NZ_FNDZ01000005.1"/>
</dbReference>
<dbReference type="EMBL" id="FNDZ01000005">
    <property type="protein sequence ID" value="SDI93641.1"/>
    <property type="molecule type" value="Genomic_DNA"/>
</dbReference>
<dbReference type="GO" id="GO:0005886">
    <property type="term" value="C:plasma membrane"/>
    <property type="evidence" value="ECO:0007669"/>
    <property type="project" value="UniProtKB-SubCell"/>
</dbReference>
<sequence>MKKKLEFMLFQNNQNIKYYALNGILFTMVSVLSKGYAIKFLDRLGGQEIHYSLFNALPGFVAIFTTIPGILLIQRGQSKRKTLGIFFYISRIMPLFLAAVPFLPKNVQPLLFVLLYGLMNFPESISATSLQDYTGDVFSPSERADALSIRNQLSQVSQITVSILVGFVLSLSSVNQTVILMYQVFIVLSFLLGLKEIHYMYKMEPKEPESKSGPIKHTSLKESIQGVFSHKEYVRFLLCSLVFHFGWQMGWPLFNVYQIKNLEATEMWLTIINVLSSLFMVISFSLWNRFIKKYDYKLAITLATFGMGLTPILYALSKNLFVLTLMQPITGFFTAGTTVAILGSLLQSSSDKFRTMSVAIHATLTSITLAVAPLLGAYIVTRTSIIVALIVTALLRLLGSSVFYLRYKTDQKKS</sequence>
<feature type="transmembrane region" description="Helical" evidence="2">
    <location>
        <begin position="85"/>
        <end position="103"/>
    </location>
</feature>
<keyword evidence="2" id="KW-1133">Transmembrane helix</keyword>
<name>A0A1G8PM78_9CLOT</name>
<organism evidence="3 4">
    <name type="scientific">Proteiniclasticum ruminis</name>
    <dbReference type="NCBI Taxonomy" id="398199"/>
    <lineage>
        <taxon>Bacteria</taxon>
        <taxon>Bacillati</taxon>
        <taxon>Bacillota</taxon>
        <taxon>Clostridia</taxon>
        <taxon>Eubacteriales</taxon>
        <taxon>Clostridiaceae</taxon>
        <taxon>Proteiniclasticum</taxon>
    </lineage>
</organism>
<dbReference type="GO" id="GO:0022857">
    <property type="term" value="F:transmembrane transporter activity"/>
    <property type="evidence" value="ECO:0007669"/>
    <property type="project" value="InterPro"/>
</dbReference>
<feature type="transmembrane region" description="Helical" evidence="2">
    <location>
        <begin position="49"/>
        <end position="73"/>
    </location>
</feature>
<comment type="subcellular location">
    <subcellularLocation>
        <location evidence="1">Cell membrane</location>
        <topology evidence="1">Multi-pass membrane protein</topology>
    </subcellularLocation>
</comment>
<dbReference type="InterPro" id="IPR052528">
    <property type="entry name" value="Sugar_transport-like"/>
</dbReference>
<evidence type="ECO:0000313" key="4">
    <source>
        <dbReference type="Proteomes" id="UP000183255"/>
    </source>
</evidence>
<feature type="transmembrane region" description="Helical" evidence="2">
    <location>
        <begin position="385"/>
        <end position="405"/>
    </location>
</feature>
<feature type="transmembrane region" description="Helical" evidence="2">
    <location>
        <begin position="233"/>
        <end position="254"/>
    </location>
</feature>
<dbReference type="Gene3D" id="1.20.1250.20">
    <property type="entry name" value="MFS general substrate transporter like domains"/>
    <property type="match status" value="2"/>
</dbReference>
<evidence type="ECO:0000256" key="2">
    <source>
        <dbReference type="SAM" id="Phobius"/>
    </source>
</evidence>
<feature type="transmembrane region" description="Helical" evidence="2">
    <location>
        <begin position="358"/>
        <end position="379"/>
    </location>
</feature>
<feature type="transmembrane region" description="Helical" evidence="2">
    <location>
        <begin position="266"/>
        <end position="286"/>
    </location>
</feature>
<dbReference type="InterPro" id="IPR011701">
    <property type="entry name" value="MFS"/>
</dbReference>